<gene>
    <name evidence="1" type="ORF">NOX80_15925</name>
</gene>
<evidence type="ECO:0000313" key="2">
    <source>
        <dbReference type="Proteomes" id="UP001059844"/>
    </source>
</evidence>
<dbReference type="RefSeq" id="WP_256550790.1">
    <property type="nucleotide sequence ID" value="NZ_CP101751.1"/>
</dbReference>
<sequence>MKILQFKIDIKASRTAVWNALWEDSNYRKWTQVFSEGSIAISDWKEGSKVLFLDNSQNGMYSIIDQMVTGELMSFQHIGVVKNGNEEPLDDETEKWSGAKENYILIDLGDVTQLEVSMDITEDFEDYFQQKFPLALEIVKEIAENSA</sequence>
<dbReference type="SUPFAM" id="SSF55961">
    <property type="entry name" value="Bet v1-like"/>
    <property type="match status" value="1"/>
</dbReference>
<evidence type="ECO:0000313" key="1">
    <source>
        <dbReference type="EMBL" id="UUC45100.1"/>
    </source>
</evidence>
<proteinExistence type="predicted"/>
<dbReference type="EMBL" id="CP101751">
    <property type="protein sequence ID" value="UUC45100.1"/>
    <property type="molecule type" value="Genomic_DNA"/>
</dbReference>
<name>A0ABY5IQM4_9FLAO</name>
<dbReference type="Gene3D" id="3.30.530.20">
    <property type="match status" value="1"/>
</dbReference>
<dbReference type="Proteomes" id="UP001059844">
    <property type="component" value="Chromosome"/>
</dbReference>
<reference evidence="1" key="1">
    <citation type="submission" date="2022-07" db="EMBL/GenBank/DDBJ databases">
        <title>Isolation, identification, and degradation of a PFOSA degrading strain from sewage treatment plant.</title>
        <authorList>
            <person name="Zhang L."/>
            <person name="Huo Y."/>
        </authorList>
    </citation>
    <scope>NUCLEOTIDE SEQUENCE</scope>
    <source>
        <strain evidence="1">C1</strain>
    </source>
</reference>
<accession>A0ABY5IQM4</accession>
<protein>
    <submittedName>
        <fullName evidence="1">SRPBCC domain-containing protein</fullName>
    </submittedName>
</protein>
<dbReference type="InterPro" id="IPR023393">
    <property type="entry name" value="START-like_dom_sf"/>
</dbReference>
<organism evidence="1 2">
    <name type="scientific">Flavobacterium cerinum</name>
    <dbReference type="NCBI Taxonomy" id="2502784"/>
    <lineage>
        <taxon>Bacteria</taxon>
        <taxon>Pseudomonadati</taxon>
        <taxon>Bacteroidota</taxon>
        <taxon>Flavobacteriia</taxon>
        <taxon>Flavobacteriales</taxon>
        <taxon>Flavobacteriaceae</taxon>
        <taxon>Flavobacterium</taxon>
    </lineage>
</organism>
<keyword evidence="2" id="KW-1185">Reference proteome</keyword>